<dbReference type="Pfam" id="PF04101">
    <property type="entry name" value="Glyco_tran_28_C"/>
    <property type="match status" value="1"/>
</dbReference>
<proteinExistence type="predicted"/>
<accession>A0A7V3ZW69</accession>
<reference evidence="2" key="1">
    <citation type="journal article" date="2020" name="mSystems">
        <title>Genome- and Community-Level Interaction Insights into Carbon Utilization and Element Cycling Functions of Hydrothermarchaeota in Hydrothermal Sediment.</title>
        <authorList>
            <person name="Zhou Z."/>
            <person name="Liu Y."/>
            <person name="Xu W."/>
            <person name="Pan J."/>
            <person name="Luo Z.H."/>
            <person name="Li M."/>
        </authorList>
    </citation>
    <scope>NUCLEOTIDE SEQUENCE [LARGE SCALE GENOMIC DNA]</scope>
    <source>
        <strain evidence="2">SpSt-697</strain>
    </source>
</reference>
<sequence>MKILFFTSQTGGGHMTVAYALAEEFKKYGIECSLPDFFLEATKKPFYNFPKNYSLITQNFPLFWGFLWYFTNWKIWYHYLNKIVEFFTPHYLADFFEKYKDVKAIISLHPLLNHFPFECAQRFYKEIKFIIVGIELQKYHTGWFQKKADLIIYPFGKPYLKNFKKLKNLPPYFGIPLREEFDFSYNKEELKEIYGIEKNKKVVLILGGSEGWGKIETIVKKLYKERDYFLICVTGRNLELYNKLKNNFSEGKKIRIFSYYEKMAELFALSDVAILKAGSLSLSEAICSQVPILVYHYLYGQELGNIQFITKEKIGFYTPNIKELIFYLDQILLTDLGFQLKKNLAKFKAINGRKRIAQFIYRFLQEN</sequence>
<protein>
    <recommendedName>
        <fullName evidence="1">Glycosyl transferase family 28 C-terminal domain-containing protein</fullName>
    </recommendedName>
</protein>
<dbReference type="AlphaFoldDB" id="A0A7V3ZW69"/>
<evidence type="ECO:0000313" key="2">
    <source>
        <dbReference type="EMBL" id="HGK64212.1"/>
    </source>
</evidence>
<dbReference type="InterPro" id="IPR050519">
    <property type="entry name" value="Glycosyltransf_28_UgtP"/>
</dbReference>
<dbReference type="PANTHER" id="PTHR43025">
    <property type="entry name" value="MONOGALACTOSYLDIACYLGLYCEROL SYNTHASE"/>
    <property type="match status" value="1"/>
</dbReference>
<comment type="caution">
    <text evidence="2">The sequence shown here is derived from an EMBL/GenBank/DDBJ whole genome shotgun (WGS) entry which is preliminary data.</text>
</comment>
<dbReference type="GO" id="GO:0016758">
    <property type="term" value="F:hexosyltransferase activity"/>
    <property type="evidence" value="ECO:0007669"/>
    <property type="project" value="InterPro"/>
</dbReference>
<feature type="domain" description="Glycosyl transferase family 28 C-terminal" evidence="1">
    <location>
        <begin position="202"/>
        <end position="330"/>
    </location>
</feature>
<dbReference type="InterPro" id="IPR007235">
    <property type="entry name" value="Glyco_trans_28_C"/>
</dbReference>
<organism evidence="2">
    <name type="scientific">candidate division WOR-3 bacterium</name>
    <dbReference type="NCBI Taxonomy" id="2052148"/>
    <lineage>
        <taxon>Bacteria</taxon>
        <taxon>Bacteria division WOR-3</taxon>
    </lineage>
</organism>
<name>A0A7V3ZW69_UNCW3</name>
<dbReference type="PANTHER" id="PTHR43025:SF3">
    <property type="entry name" value="MONOGALACTOSYLDIACYLGLYCEROL SYNTHASE 1, CHLOROPLASTIC"/>
    <property type="match status" value="1"/>
</dbReference>
<dbReference type="SUPFAM" id="SSF53756">
    <property type="entry name" value="UDP-Glycosyltransferase/glycogen phosphorylase"/>
    <property type="match status" value="1"/>
</dbReference>
<evidence type="ECO:0000259" key="1">
    <source>
        <dbReference type="Pfam" id="PF04101"/>
    </source>
</evidence>
<dbReference type="EMBL" id="DTDR01000158">
    <property type="protein sequence ID" value="HGK64212.1"/>
    <property type="molecule type" value="Genomic_DNA"/>
</dbReference>
<dbReference type="Gene3D" id="3.40.50.2000">
    <property type="entry name" value="Glycogen Phosphorylase B"/>
    <property type="match status" value="1"/>
</dbReference>
<gene>
    <name evidence="2" type="ORF">ENU74_06470</name>
</gene>